<dbReference type="SMART" id="SM00280">
    <property type="entry name" value="KAZAL"/>
    <property type="match status" value="1"/>
</dbReference>
<protein>
    <recommendedName>
        <fullName evidence="2">Kazal-like domain-containing protein</fullName>
    </recommendedName>
</protein>
<feature type="chain" id="PRO_5046847162" description="Kazal-like domain-containing protein" evidence="1">
    <location>
        <begin position="26"/>
        <end position="72"/>
    </location>
</feature>
<dbReference type="EMBL" id="CAXLJM020000068">
    <property type="protein sequence ID" value="CAL8124606.1"/>
    <property type="molecule type" value="Genomic_DNA"/>
</dbReference>
<dbReference type="SUPFAM" id="SSF100895">
    <property type="entry name" value="Kazal-type serine protease inhibitors"/>
    <property type="match status" value="1"/>
</dbReference>
<proteinExistence type="predicted"/>
<keyword evidence="4" id="KW-1185">Reference proteome</keyword>
<reference evidence="3 4" key="1">
    <citation type="submission" date="2024-08" db="EMBL/GenBank/DDBJ databases">
        <authorList>
            <person name="Cucini C."/>
            <person name="Frati F."/>
        </authorList>
    </citation>
    <scope>NUCLEOTIDE SEQUENCE [LARGE SCALE GENOMIC DNA]</scope>
</reference>
<keyword evidence="1" id="KW-0732">Signal</keyword>
<accession>A0ABP1RAJ2</accession>
<evidence type="ECO:0000259" key="2">
    <source>
        <dbReference type="PROSITE" id="PS51465"/>
    </source>
</evidence>
<organism evidence="3 4">
    <name type="scientific">Orchesella dallaii</name>
    <dbReference type="NCBI Taxonomy" id="48710"/>
    <lineage>
        <taxon>Eukaryota</taxon>
        <taxon>Metazoa</taxon>
        <taxon>Ecdysozoa</taxon>
        <taxon>Arthropoda</taxon>
        <taxon>Hexapoda</taxon>
        <taxon>Collembola</taxon>
        <taxon>Entomobryomorpha</taxon>
        <taxon>Entomobryoidea</taxon>
        <taxon>Orchesellidae</taxon>
        <taxon>Orchesellinae</taxon>
        <taxon>Orchesella</taxon>
    </lineage>
</organism>
<dbReference type="InterPro" id="IPR002350">
    <property type="entry name" value="Kazal_dom"/>
</dbReference>
<name>A0ABP1RAJ2_9HEXA</name>
<comment type="caution">
    <text evidence="3">The sequence shown here is derived from an EMBL/GenBank/DDBJ whole genome shotgun (WGS) entry which is preliminary data.</text>
</comment>
<dbReference type="Gene3D" id="3.30.60.30">
    <property type="match status" value="1"/>
</dbReference>
<dbReference type="PROSITE" id="PS00282">
    <property type="entry name" value="KAZAL_1"/>
    <property type="match status" value="1"/>
</dbReference>
<dbReference type="PROSITE" id="PS51465">
    <property type="entry name" value="KAZAL_2"/>
    <property type="match status" value="1"/>
</dbReference>
<sequence>MKLIVLIAVATLALLMMANIQGSEAVPMPMMSHKLCPCYRIFRPECGTDGKTYSNDCYRKCHGVAKEKDGKC</sequence>
<feature type="signal peptide" evidence="1">
    <location>
        <begin position="1"/>
        <end position="25"/>
    </location>
</feature>
<dbReference type="Proteomes" id="UP001642540">
    <property type="component" value="Unassembled WGS sequence"/>
</dbReference>
<evidence type="ECO:0000313" key="3">
    <source>
        <dbReference type="EMBL" id="CAL8124606.1"/>
    </source>
</evidence>
<evidence type="ECO:0000256" key="1">
    <source>
        <dbReference type="SAM" id="SignalP"/>
    </source>
</evidence>
<gene>
    <name evidence="3" type="ORF">ODALV1_LOCUS20686</name>
</gene>
<feature type="domain" description="Kazal-like" evidence="2">
    <location>
        <begin position="30"/>
        <end position="72"/>
    </location>
</feature>
<dbReference type="Pfam" id="PF00050">
    <property type="entry name" value="Kazal_1"/>
    <property type="match status" value="1"/>
</dbReference>
<evidence type="ECO:0000313" key="4">
    <source>
        <dbReference type="Proteomes" id="UP001642540"/>
    </source>
</evidence>
<dbReference type="InterPro" id="IPR036058">
    <property type="entry name" value="Kazal_dom_sf"/>
</dbReference>